<name>A0ABD2MJV4_9CUCU</name>
<proteinExistence type="predicted"/>
<organism evidence="1 2">
    <name type="scientific">Cryptolaemus montrouzieri</name>
    <dbReference type="NCBI Taxonomy" id="559131"/>
    <lineage>
        <taxon>Eukaryota</taxon>
        <taxon>Metazoa</taxon>
        <taxon>Ecdysozoa</taxon>
        <taxon>Arthropoda</taxon>
        <taxon>Hexapoda</taxon>
        <taxon>Insecta</taxon>
        <taxon>Pterygota</taxon>
        <taxon>Neoptera</taxon>
        <taxon>Endopterygota</taxon>
        <taxon>Coleoptera</taxon>
        <taxon>Polyphaga</taxon>
        <taxon>Cucujiformia</taxon>
        <taxon>Coccinelloidea</taxon>
        <taxon>Coccinellidae</taxon>
        <taxon>Scymninae</taxon>
        <taxon>Scymnini</taxon>
        <taxon>Cryptolaemus</taxon>
    </lineage>
</organism>
<dbReference type="EMBL" id="JABFTP020000001">
    <property type="protein sequence ID" value="KAL3266609.1"/>
    <property type="molecule type" value="Genomic_DNA"/>
</dbReference>
<dbReference type="Proteomes" id="UP001516400">
    <property type="component" value="Unassembled WGS sequence"/>
</dbReference>
<sequence length="82" mass="9867">MFMMNPFWLHNNQRDQCTCLEQLYQTAIEIVYRNFLLFKDNQLRSDRELQDDHNLMEGISDLQKLSLFEEIPCLQSAKLDLL</sequence>
<protein>
    <submittedName>
        <fullName evidence="1">Uncharacterized protein</fullName>
    </submittedName>
</protein>
<comment type="caution">
    <text evidence="1">The sequence shown here is derived from an EMBL/GenBank/DDBJ whole genome shotgun (WGS) entry which is preliminary data.</text>
</comment>
<dbReference type="AlphaFoldDB" id="A0ABD2MJV4"/>
<accession>A0ABD2MJV4</accession>
<evidence type="ECO:0000313" key="2">
    <source>
        <dbReference type="Proteomes" id="UP001516400"/>
    </source>
</evidence>
<gene>
    <name evidence="1" type="ORF">HHI36_010773</name>
</gene>
<reference evidence="1 2" key="1">
    <citation type="journal article" date="2021" name="BMC Biol.">
        <title>Horizontally acquired antibacterial genes associated with adaptive radiation of ladybird beetles.</title>
        <authorList>
            <person name="Li H.S."/>
            <person name="Tang X.F."/>
            <person name="Huang Y.H."/>
            <person name="Xu Z.Y."/>
            <person name="Chen M.L."/>
            <person name="Du X.Y."/>
            <person name="Qiu B.Y."/>
            <person name="Chen P.T."/>
            <person name="Zhang W."/>
            <person name="Slipinski A."/>
            <person name="Escalona H.E."/>
            <person name="Waterhouse R.M."/>
            <person name="Zwick A."/>
            <person name="Pang H."/>
        </authorList>
    </citation>
    <scope>NUCLEOTIDE SEQUENCE [LARGE SCALE GENOMIC DNA]</scope>
    <source>
        <strain evidence="1">SYSU2018</strain>
    </source>
</reference>
<evidence type="ECO:0000313" key="1">
    <source>
        <dbReference type="EMBL" id="KAL3266609.1"/>
    </source>
</evidence>
<keyword evidence="2" id="KW-1185">Reference proteome</keyword>